<dbReference type="PANTHER" id="PTHR24348:SF22">
    <property type="entry name" value="NON-SPECIFIC SERINE_THREONINE PROTEIN KINASE"/>
    <property type="match status" value="1"/>
</dbReference>
<dbReference type="InterPro" id="IPR045269">
    <property type="entry name" value="Atg1-like"/>
</dbReference>
<dbReference type="Gene3D" id="1.10.510.10">
    <property type="entry name" value="Transferase(Phosphotransferase) domain 1"/>
    <property type="match status" value="1"/>
</dbReference>
<keyword evidence="3 9" id="KW-0418">Kinase</keyword>
<feature type="region of interest" description="Disordered" evidence="6">
    <location>
        <begin position="1"/>
        <end position="33"/>
    </location>
</feature>
<dbReference type="SUPFAM" id="SSF56112">
    <property type="entry name" value="Protein kinase-like (PK-like)"/>
    <property type="match status" value="1"/>
</dbReference>
<dbReference type="GO" id="GO:0004674">
    <property type="term" value="F:protein serine/threonine kinase activity"/>
    <property type="evidence" value="ECO:0007669"/>
    <property type="project" value="UniProtKB-KW"/>
</dbReference>
<evidence type="ECO:0000256" key="1">
    <source>
        <dbReference type="ARBA" id="ARBA00022679"/>
    </source>
</evidence>
<dbReference type="Pfam" id="PF00069">
    <property type="entry name" value="Pkinase"/>
    <property type="match status" value="1"/>
</dbReference>
<dbReference type="GO" id="GO:0005524">
    <property type="term" value="F:ATP binding"/>
    <property type="evidence" value="ECO:0007669"/>
    <property type="project" value="UniProtKB-UniRule"/>
</dbReference>
<gene>
    <name evidence="9" type="ORF">LOC68_14845</name>
</gene>
<feature type="transmembrane region" description="Helical" evidence="7">
    <location>
        <begin position="610"/>
        <end position="629"/>
    </location>
</feature>
<keyword evidence="7" id="KW-1133">Transmembrane helix</keyword>
<dbReference type="PROSITE" id="PS50011">
    <property type="entry name" value="PROTEIN_KINASE_DOM"/>
    <property type="match status" value="1"/>
</dbReference>
<dbReference type="EMBL" id="JAJKFT010000010">
    <property type="protein sequence ID" value="MCC9629668.1"/>
    <property type="molecule type" value="Genomic_DNA"/>
</dbReference>
<feature type="binding site" evidence="5">
    <location>
        <position position="75"/>
    </location>
    <ligand>
        <name>ATP</name>
        <dbReference type="ChEBI" id="CHEBI:30616"/>
    </ligand>
</feature>
<dbReference type="InterPro" id="IPR017441">
    <property type="entry name" value="Protein_kinase_ATP_BS"/>
</dbReference>
<feature type="transmembrane region" description="Helical" evidence="7">
    <location>
        <begin position="361"/>
        <end position="394"/>
    </location>
</feature>
<dbReference type="GO" id="GO:0016020">
    <property type="term" value="C:membrane"/>
    <property type="evidence" value="ECO:0007669"/>
    <property type="project" value="TreeGrafter"/>
</dbReference>
<keyword evidence="1" id="KW-0808">Transferase</keyword>
<dbReference type="PANTHER" id="PTHR24348">
    <property type="entry name" value="SERINE/THREONINE-PROTEIN KINASE UNC-51-RELATED"/>
    <property type="match status" value="1"/>
</dbReference>
<dbReference type="GO" id="GO:0005776">
    <property type="term" value="C:autophagosome"/>
    <property type="evidence" value="ECO:0007669"/>
    <property type="project" value="TreeGrafter"/>
</dbReference>
<feature type="transmembrane region" description="Helical" evidence="7">
    <location>
        <begin position="494"/>
        <end position="516"/>
    </location>
</feature>
<keyword evidence="7" id="KW-0472">Membrane</keyword>
<evidence type="ECO:0000256" key="5">
    <source>
        <dbReference type="PROSITE-ProRule" id="PRU10141"/>
    </source>
</evidence>
<keyword evidence="10" id="KW-1185">Reference proteome</keyword>
<evidence type="ECO:0000256" key="4">
    <source>
        <dbReference type="ARBA" id="ARBA00022840"/>
    </source>
</evidence>
<dbReference type="InterPro" id="IPR011009">
    <property type="entry name" value="Kinase-like_dom_sf"/>
</dbReference>
<protein>
    <submittedName>
        <fullName evidence="9">Serine/threonine protein kinase</fullName>
    </submittedName>
</protein>
<feature type="transmembrane region" description="Helical" evidence="7">
    <location>
        <begin position="458"/>
        <end position="482"/>
    </location>
</feature>
<evidence type="ECO:0000259" key="8">
    <source>
        <dbReference type="PROSITE" id="PS50011"/>
    </source>
</evidence>
<feature type="domain" description="Protein kinase" evidence="8">
    <location>
        <begin position="47"/>
        <end position="292"/>
    </location>
</feature>
<dbReference type="SMART" id="SM00220">
    <property type="entry name" value="S_TKc"/>
    <property type="match status" value="1"/>
</dbReference>
<name>A0A9X1SGR8_9BACT</name>
<feature type="transmembrane region" description="Helical" evidence="7">
    <location>
        <begin position="635"/>
        <end position="654"/>
    </location>
</feature>
<feature type="region of interest" description="Disordered" evidence="6">
    <location>
        <begin position="310"/>
        <end position="331"/>
    </location>
</feature>
<keyword evidence="7" id="KW-0812">Transmembrane</keyword>
<dbReference type="InterPro" id="IPR000719">
    <property type="entry name" value="Prot_kinase_dom"/>
</dbReference>
<evidence type="ECO:0000256" key="2">
    <source>
        <dbReference type="ARBA" id="ARBA00022741"/>
    </source>
</evidence>
<sequence length="676" mass="74552">MRDDAATIEPEEEQRHTADLSPQANHRPRGGTMKFTYASGSKPLEGFTIKRGVGAGGFGEVFYALTDSGKEVALKHIQRNLDIEMRGVKHCLNLKHPHLVALFDIKFDDAGEGWVVMEYVRGENLKEILDRRPSGLPPEEAIRWFRPIAAAVGYLHDHGIVHRDLKPGNIFNDAGTIKIGDYGLSKFISVSRRSGQTESVGTFHYMAPEIGKGVYGKEIDIYALGIMLHEILTGHVPFEGESSQEIIMKHLTAEPDLRGVPEPFRSTIAKALAKDPAKRTGTVEEMLANLGLSKNETVVESLHDDVKIERPRQSAPQAEDPIVPPLNSAEPDEPVARAISGGMRSLNDWWNNDNISLLPKILVLVLCSVALIANLGWLIPLGLLAGAAYMVYLLGRTIYLHMNDTPAKSSATQYSTYHPVVMTRKERAQERRTQKISRRERERNALAAIPLDLRMKSLVGSFLVSAVSAAVISLLALILGGVSLEAAPATWAPLFGWLTVMTICGSWSVLLVGKLWERNEGDPWLRRFAMVGVGLTLGLIGFAAGNALLLEMPAPGQGAVTGWHENLDLRDWFETLKRGPSLTTFAIVFGAQFGLLRWWRQADPLRKTRLSLWTLAVTVMTAALINYFTPFIQPWGLILVGAISLVVQISAPWYSPQQREALRHQQQALAETSASA</sequence>
<dbReference type="GO" id="GO:0000407">
    <property type="term" value="C:phagophore assembly site"/>
    <property type="evidence" value="ECO:0007669"/>
    <property type="project" value="TreeGrafter"/>
</dbReference>
<keyword evidence="9" id="KW-0723">Serine/threonine-protein kinase</keyword>
<feature type="transmembrane region" description="Helical" evidence="7">
    <location>
        <begin position="579"/>
        <end position="598"/>
    </location>
</feature>
<comment type="caution">
    <text evidence="9">The sequence shown here is derived from an EMBL/GenBank/DDBJ whole genome shotgun (WGS) entry which is preliminary data.</text>
</comment>
<feature type="transmembrane region" description="Helical" evidence="7">
    <location>
        <begin position="528"/>
        <end position="549"/>
    </location>
</feature>
<dbReference type="Proteomes" id="UP001139103">
    <property type="component" value="Unassembled WGS sequence"/>
</dbReference>
<dbReference type="GO" id="GO:0005829">
    <property type="term" value="C:cytosol"/>
    <property type="evidence" value="ECO:0007669"/>
    <property type="project" value="TreeGrafter"/>
</dbReference>
<dbReference type="CDD" id="cd14014">
    <property type="entry name" value="STKc_PknB_like"/>
    <property type="match status" value="1"/>
</dbReference>
<reference evidence="9" key="1">
    <citation type="submission" date="2021-11" db="EMBL/GenBank/DDBJ databases">
        <title>Genome sequence.</title>
        <authorList>
            <person name="Sun Q."/>
        </authorList>
    </citation>
    <scope>NUCLEOTIDE SEQUENCE</scope>
    <source>
        <strain evidence="9">JC732</strain>
    </source>
</reference>
<evidence type="ECO:0000313" key="9">
    <source>
        <dbReference type="EMBL" id="MCC9629668.1"/>
    </source>
</evidence>
<dbReference type="AlphaFoldDB" id="A0A9X1SGR8"/>
<proteinExistence type="predicted"/>
<evidence type="ECO:0000256" key="7">
    <source>
        <dbReference type="SAM" id="Phobius"/>
    </source>
</evidence>
<accession>A0A9X1SGR8</accession>
<evidence type="ECO:0000256" key="6">
    <source>
        <dbReference type="SAM" id="MobiDB-lite"/>
    </source>
</evidence>
<dbReference type="PROSITE" id="PS00107">
    <property type="entry name" value="PROTEIN_KINASE_ATP"/>
    <property type="match status" value="1"/>
</dbReference>
<organism evidence="9 10">
    <name type="scientific">Blastopirellula sediminis</name>
    <dbReference type="NCBI Taxonomy" id="2894196"/>
    <lineage>
        <taxon>Bacteria</taxon>
        <taxon>Pseudomonadati</taxon>
        <taxon>Planctomycetota</taxon>
        <taxon>Planctomycetia</taxon>
        <taxon>Pirellulales</taxon>
        <taxon>Pirellulaceae</taxon>
        <taxon>Blastopirellula</taxon>
    </lineage>
</organism>
<evidence type="ECO:0000313" key="10">
    <source>
        <dbReference type="Proteomes" id="UP001139103"/>
    </source>
</evidence>
<keyword evidence="2 5" id="KW-0547">Nucleotide-binding</keyword>
<dbReference type="RefSeq" id="WP_230220147.1">
    <property type="nucleotide sequence ID" value="NZ_JAJKFT010000010.1"/>
</dbReference>
<keyword evidence="4 5" id="KW-0067">ATP-binding</keyword>
<evidence type="ECO:0000256" key="3">
    <source>
        <dbReference type="ARBA" id="ARBA00022777"/>
    </source>
</evidence>